<evidence type="ECO:0000313" key="2">
    <source>
        <dbReference type="EMBL" id="APA95233.1"/>
    </source>
</evidence>
<reference evidence="2 5" key="3">
    <citation type="submission" date="2016-10" db="EMBL/GenBank/DDBJ databases">
        <title>Genome sequence of Nocardia seriolae strain EM150506, isolated from Anguila japonica.</title>
        <authorList>
            <person name="Han H.-J."/>
        </authorList>
    </citation>
    <scope>NUCLEOTIDE SEQUENCE [LARGE SCALE GENOMIC DNA]</scope>
    <source>
        <strain evidence="2 5">EM150506</strain>
    </source>
</reference>
<dbReference type="EMBL" id="BBYQ01000014">
    <property type="protein sequence ID" value="GAP27111.1"/>
    <property type="molecule type" value="Genomic_DNA"/>
</dbReference>
<evidence type="ECO:0000313" key="5">
    <source>
        <dbReference type="Proteomes" id="UP000180166"/>
    </source>
</evidence>
<dbReference type="InterPro" id="IPR050325">
    <property type="entry name" value="Prot/Nucl_acid_deglycase"/>
</dbReference>
<evidence type="ECO:0000313" key="4">
    <source>
        <dbReference type="Proteomes" id="UP000037179"/>
    </source>
</evidence>
<dbReference type="InterPro" id="IPR002818">
    <property type="entry name" value="DJ-1/PfpI"/>
</dbReference>
<dbReference type="SUPFAM" id="SSF52317">
    <property type="entry name" value="Class I glutamine amidotransferase-like"/>
    <property type="match status" value="1"/>
</dbReference>
<dbReference type="InterPro" id="IPR029062">
    <property type="entry name" value="Class_I_gatase-like"/>
</dbReference>
<feature type="domain" description="DJ-1/PfpI" evidence="1">
    <location>
        <begin position="2"/>
        <end position="167"/>
    </location>
</feature>
<dbReference type="AlphaFoldDB" id="A0ABC9YNX4"/>
<dbReference type="Pfam" id="PF01965">
    <property type="entry name" value="DJ-1_PfpI"/>
    <property type="match status" value="1"/>
</dbReference>
<proteinExistence type="predicted"/>
<keyword evidence="2" id="KW-0378">Hydrolase</keyword>
<reference evidence="4" key="1">
    <citation type="submission" date="2015-07" db="EMBL/GenBank/DDBJ databases">
        <title>Nocardia seriolae U-1 whole genome shotgun sequence.</title>
        <authorList>
            <person name="Imajoh M."/>
            <person name="Fukumoto Y."/>
            <person name="Sukeda M."/>
            <person name="Yamane J."/>
            <person name="Yamasaki K."/>
            <person name="Shimizu M."/>
            <person name="Ohnishi K."/>
            <person name="Oshima S."/>
        </authorList>
    </citation>
    <scope>NUCLEOTIDE SEQUENCE [LARGE SCALE GENOMIC DNA]</scope>
    <source>
        <strain evidence="4">U-1</strain>
    </source>
</reference>
<dbReference type="Proteomes" id="UP000180166">
    <property type="component" value="Chromosome"/>
</dbReference>
<evidence type="ECO:0000259" key="1">
    <source>
        <dbReference type="Pfam" id="PF01965"/>
    </source>
</evidence>
<dbReference type="EMBL" id="CP017839">
    <property type="protein sequence ID" value="APA95233.1"/>
    <property type="molecule type" value="Genomic_DNA"/>
</dbReference>
<keyword evidence="4" id="KW-1185">Reference proteome</keyword>
<gene>
    <name evidence="2" type="ORF">NS506_01160</name>
    <name evidence="3" type="ORF">NSK11_contig00014-0041</name>
</gene>
<dbReference type="GO" id="GO:0006508">
    <property type="term" value="P:proteolysis"/>
    <property type="evidence" value="ECO:0007669"/>
    <property type="project" value="UniProtKB-KW"/>
</dbReference>
<protein>
    <submittedName>
        <fullName evidence="2">Protease YoaZ</fullName>
    </submittedName>
    <submittedName>
        <fullName evidence="3">Thiamine biosynthesis protein ThiJ</fullName>
    </submittedName>
</protein>
<reference evidence="3 4" key="2">
    <citation type="journal article" date="2016" name="Genome Announc.">
        <title>Draft Genome Sequence of Erythromycin- and Oxytetracycline-Sensitive Nocardia seriolae Strain U-1 (NBRC 110359).</title>
        <authorList>
            <person name="Imajoh M."/>
            <person name="Sukeda M."/>
            <person name="Shimizu M."/>
            <person name="Yamane J."/>
            <person name="Ohnishi K."/>
            <person name="Oshima S."/>
        </authorList>
    </citation>
    <scope>NUCLEOTIDE SEQUENCE [LARGE SCALE GENOMIC DNA]</scope>
    <source>
        <strain evidence="3 4">U-1</strain>
    </source>
</reference>
<sequence>MAVFDTFSDWEVGHATAHINRELWQRDPGTWQVKTVGPSADPVTSMGGMRVVPDLALEDLRPADSAMLILPGGSTWEAGELVALEAKASEFLSAAVPVAAICGATFGLARAGLLNDRRHTSNDLGYLSMSGYSGLDHYDQDTTAVLDGDLITATGTRPVDFARAVFERLGLYEPHVLDAWYQLYGNNDGAGFYTLAHYEQQRAAAAR</sequence>
<dbReference type="GeneID" id="93371005"/>
<dbReference type="PANTHER" id="PTHR48094">
    <property type="entry name" value="PROTEIN/NUCLEIC ACID DEGLYCASE DJ-1-RELATED"/>
    <property type="match status" value="1"/>
</dbReference>
<keyword evidence="2" id="KW-0645">Protease</keyword>
<dbReference type="RefSeq" id="WP_230464059.1">
    <property type="nucleotide sequence ID" value="NZ_AP017900.1"/>
</dbReference>
<evidence type="ECO:0000313" key="3">
    <source>
        <dbReference type="EMBL" id="GAP27111.1"/>
    </source>
</evidence>
<dbReference type="Proteomes" id="UP000037179">
    <property type="component" value="Unassembled WGS sequence"/>
</dbReference>
<dbReference type="Gene3D" id="3.40.50.880">
    <property type="match status" value="1"/>
</dbReference>
<dbReference type="KEGG" id="nsr:NS506_01160"/>
<name>A0ABC9YNX4_9NOCA</name>
<organism evidence="3 4">
    <name type="scientific">Nocardia seriolae</name>
    <dbReference type="NCBI Taxonomy" id="37332"/>
    <lineage>
        <taxon>Bacteria</taxon>
        <taxon>Bacillati</taxon>
        <taxon>Actinomycetota</taxon>
        <taxon>Actinomycetes</taxon>
        <taxon>Mycobacteriales</taxon>
        <taxon>Nocardiaceae</taxon>
        <taxon>Nocardia</taxon>
    </lineage>
</organism>
<accession>A0ABC9YNX4</accession>
<dbReference type="CDD" id="cd03140">
    <property type="entry name" value="GATase1_PfpI_3"/>
    <property type="match status" value="1"/>
</dbReference>
<dbReference type="PANTHER" id="PTHR48094:SF19">
    <property type="entry name" value="DJ-1_PFPI DOMAIN-CONTAINING PROTEIN"/>
    <property type="match status" value="1"/>
</dbReference>
<dbReference type="GO" id="GO:0008233">
    <property type="term" value="F:peptidase activity"/>
    <property type="evidence" value="ECO:0007669"/>
    <property type="project" value="UniProtKB-KW"/>
</dbReference>